<dbReference type="InterPro" id="IPR041033">
    <property type="entry name" value="SpaA_PFL_dom_1"/>
</dbReference>
<evidence type="ECO:0000256" key="1">
    <source>
        <dbReference type="ARBA" id="ARBA00004168"/>
    </source>
</evidence>
<evidence type="ECO:0000256" key="5">
    <source>
        <dbReference type="ARBA" id="ARBA00023088"/>
    </source>
</evidence>
<keyword evidence="7" id="KW-0812">Transmembrane</keyword>
<feature type="region of interest" description="Disordered" evidence="6">
    <location>
        <begin position="610"/>
        <end position="661"/>
    </location>
</feature>
<keyword evidence="2" id="KW-0134">Cell wall</keyword>
<dbReference type="SUPFAM" id="SSF49478">
    <property type="entry name" value="Cna protein B-type domain"/>
    <property type="match status" value="1"/>
</dbReference>
<evidence type="ECO:0000259" key="10">
    <source>
        <dbReference type="Pfam" id="PF17802"/>
    </source>
</evidence>
<feature type="compositionally biased region" description="Acidic residues" evidence="6">
    <location>
        <begin position="793"/>
        <end position="802"/>
    </location>
</feature>
<feature type="domain" description="Collagen binding" evidence="9">
    <location>
        <begin position="179"/>
        <end position="295"/>
    </location>
</feature>
<dbReference type="EMBL" id="CP000382">
    <property type="protein sequence ID" value="ABK62340.1"/>
    <property type="molecule type" value="Genomic_DNA"/>
</dbReference>
<keyword evidence="5" id="KW-0572">Peptidoglycan-anchor</keyword>
<sequence length="892" mass="103442">MKLIFLFIIFQICLFIFFNKSTVAFAKDLDVIKSIKITNENGQNKETYIPGDRIRVDVQWKITEQAKKGDTFTFTLPKELRKFDGSIDLKDKEGISYGKGISNGNNIIFTFSDEVERRENIGGYFYIQSQIEHMKYEENKRVKIQFVVNGRIHDTSASIDAGSQTAYSKSNSSPKEINEVFYKFGNVSRENEDILEWALRINYKGDTLANCRIYDNLRDGHELIPGSIQIYKGYTNFNDGSISNLTKVPLDTIEHYECKKGFDLYLYINREVYTIYYKTKVLRKSEDYSNEAVLQAWSKEPIYRECIVKTFSAGGEAWGELKKFKGKLKIIKQDEKTNLRLSGAEFQLLDDKQNKIIANLKTDENGEAITDDISSGIYYLKEIKAPDEYELEANSNSIQLNFKQNNIIERVITNKKIESKESQEPKVEPEKPEVKEPEVKEEPKVKQEKPEVKNPELKEEPKVEPEKLEIKEPEIKEEPTAEPEKPEVKEPELKEEPKVELEKPEVKEPEVKEPEIKEEPKVKLEKSEVKEPEVKEHPVVETEKPEIKDPEIKEEPVVKPEKLEIKKLEIKEEPKVELEKPEVKELEVKEDPVVKPEKLEIKKPEIKEEPKVELEKPEVKEPEIKEEPKVKLEKSEVKEPEVKEHPVVETEKPEIKDPEIKEEPVVKPEKLEIKKLEIKEEPKVELEKPEVKELEVKEDPVVKPEKLEIKKPEIKEEPKVELEKPEVKEPEIKEEPKVESEKPEVKEPEIKEKSKVKPEKLEIKETEIKEEPEVEPEIIIDPDDEVPLGNPEYDIDNNEEPENPEKPQEPEIIEDPEDAVSLGNIEPNKNPEKPKKNVKPTNKKENKKLKPVTDNNSNKIKILPKTGESNKALFYIGGLIIIILGIFIKKRI</sequence>
<evidence type="ECO:0000256" key="2">
    <source>
        <dbReference type="ARBA" id="ARBA00022512"/>
    </source>
</evidence>
<keyword evidence="3" id="KW-0964">Secreted</keyword>
<evidence type="ECO:0000256" key="3">
    <source>
        <dbReference type="ARBA" id="ARBA00022525"/>
    </source>
</evidence>
<dbReference type="Pfam" id="PF17802">
    <property type="entry name" value="SpaA"/>
    <property type="match status" value="1"/>
</dbReference>
<dbReference type="eggNOG" id="COG4932">
    <property type="taxonomic scope" value="Bacteria"/>
</dbReference>
<dbReference type="GO" id="GO:0005518">
    <property type="term" value="F:collagen binding"/>
    <property type="evidence" value="ECO:0007669"/>
    <property type="project" value="InterPro"/>
</dbReference>
<dbReference type="GO" id="GO:0007155">
    <property type="term" value="P:cell adhesion"/>
    <property type="evidence" value="ECO:0007669"/>
    <property type="project" value="InterPro"/>
</dbReference>
<dbReference type="Gene3D" id="2.60.40.740">
    <property type="match status" value="1"/>
</dbReference>
<organism evidence="12 13">
    <name type="scientific">Clostridium novyi (strain NT)</name>
    <dbReference type="NCBI Taxonomy" id="386415"/>
    <lineage>
        <taxon>Bacteria</taxon>
        <taxon>Bacillati</taxon>
        <taxon>Bacillota</taxon>
        <taxon>Clostridia</taxon>
        <taxon>Eubacteriales</taxon>
        <taxon>Clostridiaceae</taxon>
        <taxon>Clostridium</taxon>
    </lineage>
</organism>
<evidence type="ECO:0000259" key="9">
    <source>
        <dbReference type="Pfam" id="PF05737"/>
    </source>
</evidence>
<feature type="region of interest" description="Disordered" evidence="6">
    <location>
        <begin position="419"/>
        <end position="553"/>
    </location>
</feature>
<feature type="transmembrane region" description="Helical" evidence="7">
    <location>
        <begin position="872"/>
        <end position="888"/>
    </location>
</feature>
<dbReference type="Proteomes" id="UP000008220">
    <property type="component" value="Chromosome"/>
</dbReference>
<evidence type="ECO:0000313" key="12">
    <source>
        <dbReference type="EMBL" id="ABK62340.1"/>
    </source>
</evidence>
<keyword evidence="13" id="KW-1185">Reference proteome</keyword>
<name>A0Q263_CLONN</name>
<feature type="compositionally biased region" description="Basic and acidic residues" evidence="6">
    <location>
        <begin position="712"/>
        <end position="771"/>
    </location>
</feature>
<evidence type="ECO:0000256" key="7">
    <source>
        <dbReference type="SAM" id="Phobius"/>
    </source>
</evidence>
<evidence type="ECO:0000256" key="6">
    <source>
        <dbReference type="SAM" id="MobiDB-lite"/>
    </source>
</evidence>
<dbReference type="Gene3D" id="2.60.40.1280">
    <property type="match status" value="1"/>
</dbReference>
<feature type="domain" description="Gram-positive cocci surface proteins LPxTG" evidence="8">
    <location>
        <begin position="857"/>
        <end position="890"/>
    </location>
</feature>
<dbReference type="Pfam" id="PF00746">
    <property type="entry name" value="Gram_pos_anchor"/>
    <property type="match status" value="1"/>
</dbReference>
<dbReference type="InterPro" id="IPR011252">
    <property type="entry name" value="Fibrogen-bd_dom1"/>
</dbReference>
<dbReference type="Pfam" id="PF05737">
    <property type="entry name" value="Collagen_bind"/>
    <property type="match status" value="1"/>
</dbReference>
<feature type="compositionally biased region" description="Acidic residues" evidence="6">
    <location>
        <begin position="772"/>
        <end position="786"/>
    </location>
</feature>
<feature type="domain" description="SDR-like Ig" evidence="11">
    <location>
        <begin position="51"/>
        <end position="140"/>
    </location>
</feature>
<feature type="region of interest" description="Disordered" evidence="6">
    <location>
        <begin position="712"/>
        <end position="859"/>
    </location>
</feature>
<dbReference type="Pfam" id="PF17961">
    <property type="entry name" value="Big_8"/>
    <property type="match status" value="1"/>
</dbReference>
<dbReference type="KEGG" id="cno:NT01CX_0211"/>
<dbReference type="SUPFAM" id="SSF49401">
    <property type="entry name" value="Bacterial adhesins"/>
    <property type="match status" value="2"/>
</dbReference>
<protein>
    <submittedName>
        <fullName evidence="12">Putative S-layer protein (Peptidoglycan anchored)</fullName>
    </submittedName>
</protein>
<comment type="subcellular location">
    <subcellularLocation>
        <location evidence="1">Secreted</location>
        <location evidence="1">Cell wall</location>
        <topology evidence="1">Peptidoglycan-anchor</topology>
    </subcellularLocation>
</comment>
<proteinExistence type="predicted"/>
<evidence type="ECO:0000313" key="13">
    <source>
        <dbReference type="Proteomes" id="UP000008220"/>
    </source>
</evidence>
<keyword evidence="4" id="KW-0732">Signal</keyword>
<dbReference type="Gene3D" id="2.60.40.10">
    <property type="entry name" value="Immunoglobulins"/>
    <property type="match status" value="1"/>
</dbReference>
<dbReference type="InterPro" id="IPR008456">
    <property type="entry name" value="Collagen-bd_dom"/>
</dbReference>
<dbReference type="AlphaFoldDB" id="A0Q263"/>
<dbReference type="InterPro" id="IPR019931">
    <property type="entry name" value="LPXTG_anchor"/>
</dbReference>
<dbReference type="InterPro" id="IPR041171">
    <property type="entry name" value="SDR_Ig"/>
</dbReference>
<gene>
    <name evidence="12" type="ordered locus">NT01CX_0211</name>
</gene>
<dbReference type="HOGENOM" id="CLU_323840_0_0_9"/>
<evidence type="ECO:0000259" key="11">
    <source>
        <dbReference type="Pfam" id="PF17961"/>
    </source>
</evidence>
<dbReference type="InterPro" id="IPR008966">
    <property type="entry name" value="Adhesion_dom_sf"/>
</dbReference>
<dbReference type="InterPro" id="IPR013783">
    <property type="entry name" value="Ig-like_fold"/>
</dbReference>
<evidence type="ECO:0000256" key="4">
    <source>
        <dbReference type="ARBA" id="ARBA00022729"/>
    </source>
</evidence>
<accession>A0Q263</accession>
<evidence type="ECO:0000259" key="8">
    <source>
        <dbReference type="Pfam" id="PF00746"/>
    </source>
</evidence>
<dbReference type="NCBIfam" id="TIGR01167">
    <property type="entry name" value="LPXTG_anchor"/>
    <property type="match status" value="1"/>
</dbReference>
<dbReference type="STRING" id="386415.NT01CX_0211"/>
<reference evidence="12 13" key="1">
    <citation type="journal article" date="2006" name="Nat. Biotechnol.">
        <title>The genome and transcriptomes of the anti-tumor agent Clostridium novyi-NT.</title>
        <authorList>
            <person name="Bettegowda C."/>
            <person name="Huang X."/>
            <person name="Lin J."/>
            <person name="Cheong I."/>
            <person name="Kohli M."/>
            <person name="Szabo S.A."/>
            <person name="Zhang X."/>
            <person name="Diaz L.A. Jr."/>
            <person name="Velculescu V.E."/>
            <person name="Parmigiani G."/>
            <person name="Kinzler K.W."/>
            <person name="Vogelstein B."/>
            <person name="Zhou S."/>
        </authorList>
    </citation>
    <scope>NUCLEOTIDE SEQUENCE [LARGE SCALE GENOMIC DNA]</scope>
    <source>
        <strain evidence="12 13">NT</strain>
    </source>
</reference>
<keyword evidence="7" id="KW-1133">Transmembrane helix</keyword>
<keyword evidence="7" id="KW-0472">Membrane</keyword>
<feature type="domain" description="SpaA-like prealbumin fold" evidence="10">
    <location>
        <begin position="326"/>
        <end position="416"/>
    </location>
</feature>